<evidence type="ECO:0000259" key="2">
    <source>
        <dbReference type="Pfam" id="PF05168"/>
    </source>
</evidence>
<dbReference type="EMBL" id="JADEWB010000030">
    <property type="protein sequence ID" value="MBE9235969.1"/>
    <property type="molecule type" value="Genomic_DNA"/>
</dbReference>
<evidence type="ECO:0000256" key="1">
    <source>
        <dbReference type="ARBA" id="ARBA00038248"/>
    </source>
</evidence>
<dbReference type="RefSeq" id="WP_187041479.1">
    <property type="nucleotide sequence ID" value="NZ_JADEWB010000030.1"/>
</dbReference>
<evidence type="ECO:0000313" key="3">
    <source>
        <dbReference type="EMBL" id="MBE9235969.1"/>
    </source>
</evidence>
<gene>
    <name evidence="3" type="ORF">IQ227_07975</name>
</gene>
<evidence type="ECO:0000313" key="4">
    <source>
        <dbReference type="Proteomes" id="UP000606776"/>
    </source>
</evidence>
<dbReference type="PANTHER" id="PTHR36565">
    <property type="entry name" value="UPF0332 PROTEIN TM_1000"/>
    <property type="match status" value="1"/>
</dbReference>
<dbReference type="InterPro" id="IPR052226">
    <property type="entry name" value="UPF0332_toxin"/>
</dbReference>
<comment type="caution">
    <text evidence="3">The sequence shown here is derived from an EMBL/GenBank/DDBJ whole genome shotgun (WGS) entry which is preliminary data.</text>
</comment>
<accession>A0ABR9VBV5</accession>
<name>A0ABR9VBV5_9CYAN</name>
<protein>
    <submittedName>
        <fullName evidence="3">HEPN domain-containing protein</fullName>
    </submittedName>
</protein>
<comment type="similarity">
    <text evidence="1">Belongs to the UPF0332 family.</text>
</comment>
<dbReference type="PANTHER" id="PTHR36565:SF1">
    <property type="entry name" value="UPF0332 PROTEIN TM_1000"/>
    <property type="match status" value="1"/>
</dbReference>
<keyword evidence="4" id="KW-1185">Reference proteome</keyword>
<dbReference type="Pfam" id="PF05168">
    <property type="entry name" value="HEPN"/>
    <property type="match status" value="1"/>
</dbReference>
<organism evidence="3 4">
    <name type="scientific">Sphaerospermopsis aphanizomenoides LEGE 00250</name>
    <dbReference type="NCBI Taxonomy" id="2777972"/>
    <lineage>
        <taxon>Bacteria</taxon>
        <taxon>Bacillati</taxon>
        <taxon>Cyanobacteriota</taxon>
        <taxon>Cyanophyceae</taxon>
        <taxon>Nostocales</taxon>
        <taxon>Aphanizomenonaceae</taxon>
        <taxon>Sphaerospermopsis</taxon>
        <taxon>Sphaerospermopsis aphanizomenoides</taxon>
    </lineage>
</organism>
<proteinExistence type="inferred from homology"/>
<reference evidence="3 4" key="1">
    <citation type="submission" date="2020-10" db="EMBL/GenBank/DDBJ databases">
        <authorList>
            <person name="Castelo-Branco R."/>
            <person name="Eusebio N."/>
            <person name="Adriana R."/>
            <person name="Vieira A."/>
            <person name="Brugerolle De Fraissinette N."/>
            <person name="Rezende De Castro R."/>
            <person name="Schneider M.P."/>
            <person name="Vasconcelos V."/>
            <person name="Leao P.N."/>
        </authorList>
    </citation>
    <scope>NUCLEOTIDE SEQUENCE [LARGE SCALE GENOMIC DNA]</scope>
    <source>
        <strain evidence="3 4">LEGE 00250</strain>
    </source>
</reference>
<dbReference type="InterPro" id="IPR007842">
    <property type="entry name" value="HEPN_dom"/>
</dbReference>
<dbReference type="Gene3D" id="1.20.120.330">
    <property type="entry name" value="Nucleotidyltransferases domain 2"/>
    <property type="match status" value="1"/>
</dbReference>
<feature type="domain" description="HEPN" evidence="2">
    <location>
        <begin position="7"/>
        <end position="120"/>
    </location>
</feature>
<sequence length="124" mass="14372">MNDEQKYLLIKAERSLNAAKELNNKNYPEFATSRSYYSMFYAAEALLLSENLSYSSHAAVISALGKFCVKTNKIPSKYHRYLIDAQDQRNRGDYDINPDLTKEDADRLIVQAEEMLNFTNQYLK</sequence>
<dbReference type="Proteomes" id="UP000606776">
    <property type="component" value="Unassembled WGS sequence"/>
</dbReference>